<dbReference type="GO" id="GO:0008311">
    <property type="term" value="F:double-stranded DNA 3'-5' DNA exonuclease activity"/>
    <property type="evidence" value="ECO:0007669"/>
    <property type="project" value="TreeGrafter"/>
</dbReference>
<proteinExistence type="predicted"/>
<dbReference type="GO" id="GO:0046872">
    <property type="term" value="F:metal ion binding"/>
    <property type="evidence" value="ECO:0007669"/>
    <property type="project" value="UniProtKB-KW"/>
</dbReference>
<reference evidence="5" key="4">
    <citation type="submission" date="2019-03" db="UniProtKB">
        <authorList>
            <consortium name="EnsemblPlants"/>
        </authorList>
    </citation>
    <scope>IDENTIFICATION</scope>
</reference>
<dbReference type="Proteomes" id="UP000015105">
    <property type="component" value="Chromosome 5D"/>
</dbReference>
<evidence type="ECO:0000256" key="3">
    <source>
        <dbReference type="ARBA" id="ARBA00022842"/>
    </source>
</evidence>
<dbReference type="PANTHER" id="PTHR22748:SF19">
    <property type="entry name" value="ENDONUCLEASE_EXONUCLEASE_PHOSPHATASE DOMAIN-CONTAINING PROTEIN"/>
    <property type="match status" value="1"/>
</dbReference>
<evidence type="ECO:0000256" key="1">
    <source>
        <dbReference type="ARBA" id="ARBA00022723"/>
    </source>
</evidence>
<dbReference type="GO" id="GO:0003906">
    <property type="term" value="F:DNA-(apurinic or apyrimidinic site) endonuclease activity"/>
    <property type="evidence" value="ECO:0007669"/>
    <property type="project" value="TreeGrafter"/>
</dbReference>
<keyword evidence="1 4" id="KW-0479">Metal-binding</keyword>
<evidence type="ECO:0000313" key="6">
    <source>
        <dbReference type="Proteomes" id="UP000015105"/>
    </source>
</evidence>
<dbReference type="AlphaFoldDB" id="A0A453JT49"/>
<feature type="binding site" evidence="4">
    <location>
        <position position="12"/>
    </location>
    <ligand>
        <name>Mg(2+)</name>
        <dbReference type="ChEBI" id="CHEBI:18420"/>
        <label>1</label>
    </ligand>
</feature>
<reference evidence="6" key="2">
    <citation type="journal article" date="2017" name="Nat. Plants">
        <title>The Aegilops tauschii genome reveals multiple impacts of transposons.</title>
        <authorList>
            <person name="Zhao G."/>
            <person name="Zou C."/>
            <person name="Li K."/>
            <person name="Wang K."/>
            <person name="Li T."/>
            <person name="Gao L."/>
            <person name="Zhang X."/>
            <person name="Wang H."/>
            <person name="Yang Z."/>
            <person name="Liu X."/>
            <person name="Jiang W."/>
            <person name="Mao L."/>
            <person name="Kong X."/>
            <person name="Jiao Y."/>
            <person name="Jia J."/>
        </authorList>
    </citation>
    <scope>NUCLEOTIDE SEQUENCE [LARGE SCALE GENOMIC DNA]</scope>
    <source>
        <strain evidence="6">cv. AL8/78</strain>
    </source>
</reference>
<dbReference type="GO" id="GO:0006284">
    <property type="term" value="P:base-excision repair"/>
    <property type="evidence" value="ECO:0007669"/>
    <property type="project" value="TreeGrafter"/>
</dbReference>
<keyword evidence="4" id="KW-0464">Manganese</keyword>
<evidence type="ECO:0008006" key="7">
    <source>
        <dbReference type="Google" id="ProtNLM"/>
    </source>
</evidence>
<reference evidence="5" key="3">
    <citation type="journal article" date="2017" name="Nature">
        <title>Genome sequence of the progenitor of the wheat D genome Aegilops tauschii.</title>
        <authorList>
            <person name="Luo M.C."/>
            <person name="Gu Y.Q."/>
            <person name="Puiu D."/>
            <person name="Wang H."/>
            <person name="Twardziok S.O."/>
            <person name="Deal K.R."/>
            <person name="Huo N."/>
            <person name="Zhu T."/>
            <person name="Wang L."/>
            <person name="Wang Y."/>
            <person name="McGuire P.E."/>
            <person name="Liu S."/>
            <person name="Long H."/>
            <person name="Ramasamy R.K."/>
            <person name="Rodriguez J.C."/>
            <person name="Van S.L."/>
            <person name="Yuan L."/>
            <person name="Wang Z."/>
            <person name="Xia Z."/>
            <person name="Xiao L."/>
            <person name="Anderson O.D."/>
            <person name="Ouyang S."/>
            <person name="Liang Y."/>
            <person name="Zimin A.V."/>
            <person name="Pertea G."/>
            <person name="Qi P."/>
            <person name="Bennetzen J.L."/>
            <person name="Dai X."/>
            <person name="Dawson M.W."/>
            <person name="Muller H.G."/>
            <person name="Kugler K."/>
            <person name="Rivarola-Duarte L."/>
            <person name="Spannagl M."/>
            <person name="Mayer K.F.X."/>
            <person name="Lu F.H."/>
            <person name="Bevan M.W."/>
            <person name="Leroy P."/>
            <person name="Li P."/>
            <person name="You F.M."/>
            <person name="Sun Q."/>
            <person name="Liu Z."/>
            <person name="Lyons E."/>
            <person name="Wicker T."/>
            <person name="Salzberg S.L."/>
            <person name="Devos K.M."/>
            <person name="Dvorak J."/>
        </authorList>
    </citation>
    <scope>NUCLEOTIDE SEQUENCE [LARGE SCALE GENOMIC DNA]</scope>
    <source>
        <strain evidence="5">cv. AL8/78</strain>
    </source>
</reference>
<reference evidence="5" key="5">
    <citation type="journal article" date="2021" name="G3 (Bethesda)">
        <title>Aegilops tauschii genome assembly Aet v5.0 features greater sequence contiguity and improved annotation.</title>
        <authorList>
            <person name="Wang L."/>
            <person name="Zhu T."/>
            <person name="Rodriguez J.C."/>
            <person name="Deal K.R."/>
            <person name="Dubcovsky J."/>
            <person name="McGuire P.E."/>
            <person name="Lux T."/>
            <person name="Spannagl M."/>
            <person name="Mayer K.F.X."/>
            <person name="Baldrich P."/>
            <person name="Meyers B.C."/>
            <person name="Huo N."/>
            <person name="Gu Y.Q."/>
            <person name="Zhou H."/>
            <person name="Devos K.M."/>
            <person name="Bennetzen J.L."/>
            <person name="Unver T."/>
            <person name="Budak H."/>
            <person name="Gulick P.J."/>
            <person name="Galiba G."/>
            <person name="Kalapos B."/>
            <person name="Nelson D.R."/>
            <person name="Li P."/>
            <person name="You F.M."/>
            <person name="Luo M.C."/>
            <person name="Dvorak J."/>
        </authorList>
    </citation>
    <scope>NUCLEOTIDE SEQUENCE [LARGE SCALE GENOMIC DNA]</scope>
    <source>
        <strain evidence="5">cv. AL8/78</strain>
    </source>
</reference>
<dbReference type="SUPFAM" id="SSF56219">
    <property type="entry name" value="DNase I-like"/>
    <property type="match status" value="1"/>
</dbReference>
<keyword evidence="3 4" id="KW-0460">Magnesium</keyword>
<dbReference type="InterPro" id="IPR036691">
    <property type="entry name" value="Endo/exonu/phosph_ase_sf"/>
</dbReference>
<organism evidence="5 6">
    <name type="scientific">Aegilops tauschii subsp. strangulata</name>
    <name type="common">Goatgrass</name>
    <dbReference type="NCBI Taxonomy" id="200361"/>
    <lineage>
        <taxon>Eukaryota</taxon>
        <taxon>Viridiplantae</taxon>
        <taxon>Streptophyta</taxon>
        <taxon>Embryophyta</taxon>
        <taxon>Tracheophyta</taxon>
        <taxon>Spermatophyta</taxon>
        <taxon>Magnoliopsida</taxon>
        <taxon>Liliopsida</taxon>
        <taxon>Poales</taxon>
        <taxon>Poaceae</taxon>
        <taxon>BOP clade</taxon>
        <taxon>Pooideae</taxon>
        <taxon>Triticodae</taxon>
        <taxon>Triticeae</taxon>
        <taxon>Triticinae</taxon>
        <taxon>Aegilops</taxon>
    </lineage>
</organism>
<keyword evidence="2" id="KW-0378">Hydrolase</keyword>
<keyword evidence="6" id="KW-1185">Reference proteome</keyword>
<name>A0A453JT49_AEGTS</name>
<protein>
    <recommendedName>
        <fullName evidence="7">Endonuclease/exonuclease/phosphatase domain-containing protein</fullName>
    </recommendedName>
</protein>
<comment type="cofactor">
    <cofactor evidence="4">
        <name>Mg(2+)</name>
        <dbReference type="ChEBI" id="CHEBI:18420"/>
    </cofactor>
    <cofactor evidence="4">
        <name>Mn(2+)</name>
        <dbReference type="ChEBI" id="CHEBI:29035"/>
    </cofactor>
    <text evidence="4">Probably binds two magnesium or manganese ions per subunit.</text>
</comment>
<dbReference type="PANTHER" id="PTHR22748">
    <property type="entry name" value="AP ENDONUCLEASE"/>
    <property type="match status" value="1"/>
</dbReference>
<evidence type="ECO:0000256" key="4">
    <source>
        <dbReference type="PIRSR" id="PIRSR604808-2"/>
    </source>
</evidence>
<accession>A0A453JT49</accession>
<sequence length="81" mass="8931">MSSPNLELVCWNVHGLNSPAKKKALREFTDTTHPAIFCIQETKLACIDDFTVMQCLGPAYDGFAYLPAIETRGGILVAWNS</sequence>
<feature type="binding site" evidence="4">
    <location>
        <position position="41"/>
    </location>
    <ligand>
        <name>Mg(2+)</name>
        <dbReference type="ChEBI" id="CHEBI:18420"/>
        <label>1</label>
    </ligand>
</feature>
<dbReference type="InterPro" id="IPR004808">
    <property type="entry name" value="AP_endonuc_1"/>
</dbReference>
<evidence type="ECO:0000313" key="5">
    <source>
        <dbReference type="EnsemblPlants" id="AET5Gv20182400.5"/>
    </source>
</evidence>
<evidence type="ECO:0000256" key="2">
    <source>
        <dbReference type="ARBA" id="ARBA00022801"/>
    </source>
</evidence>
<dbReference type="EnsemblPlants" id="AET5Gv20182400.5">
    <property type="protein sequence ID" value="AET5Gv20182400.5"/>
    <property type="gene ID" value="AET5Gv20182400"/>
</dbReference>
<dbReference type="GO" id="GO:0008081">
    <property type="term" value="F:phosphoric diester hydrolase activity"/>
    <property type="evidence" value="ECO:0007669"/>
    <property type="project" value="TreeGrafter"/>
</dbReference>
<dbReference type="Gene3D" id="3.60.10.10">
    <property type="entry name" value="Endonuclease/exonuclease/phosphatase"/>
    <property type="match status" value="1"/>
</dbReference>
<dbReference type="Gramene" id="AET5Gv20182400.5">
    <property type="protein sequence ID" value="AET5Gv20182400.5"/>
    <property type="gene ID" value="AET5Gv20182400"/>
</dbReference>
<reference evidence="6" key="1">
    <citation type="journal article" date="2014" name="Science">
        <title>Ancient hybridizations among the ancestral genomes of bread wheat.</title>
        <authorList>
            <consortium name="International Wheat Genome Sequencing Consortium,"/>
            <person name="Marcussen T."/>
            <person name="Sandve S.R."/>
            <person name="Heier L."/>
            <person name="Spannagl M."/>
            <person name="Pfeifer M."/>
            <person name="Jakobsen K.S."/>
            <person name="Wulff B.B."/>
            <person name="Steuernagel B."/>
            <person name="Mayer K.F."/>
            <person name="Olsen O.A."/>
        </authorList>
    </citation>
    <scope>NUCLEOTIDE SEQUENCE [LARGE SCALE GENOMIC DNA]</scope>
    <source>
        <strain evidence="6">cv. AL8/78</strain>
    </source>
</reference>
<dbReference type="GO" id="GO:0005634">
    <property type="term" value="C:nucleus"/>
    <property type="evidence" value="ECO:0007669"/>
    <property type="project" value="TreeGrafter"/>
</dbReference>